<proteinExistence type="predicted"/>
<dbReference type="Pfam" id="PF25023">
    <property type="entry name" value="TEN_YD-shell"/>
    <property type="match status" value="2"/>
</dbReference>
<evidence type="ECO:0000313" key="7">
    <source>
        <dbReference type="Proteomes" id="UP000516373"/>
    </source>
</evidence>
<feature type="domain" description="Teneurin-like YD-shell" evidence="5">
    <location>
        <begin position="920"/>
        <end position="1011"/>
    </location>
</feature>
<protein>
    <submittedName>
        <fullName evidence="6">Type IV secretion protein Rhs</fullName>
    </submittedName>
</protein>
<organism evidence="6 7">
    <name type="scientific">Streptomyces tuirus</name>
    <dbReference type="NCBI Taxonomy" id="68278"/>
    <lineage>
        <taxon>Bacteria</taxon>
        <taxon>Bacillati</taxon>
        <taxon>Actinomycetota</taxon>
        <taxon>Actinomycetes</taxon>
        <taxon>Kitasatosporales</taxon>
        <taxon>Streptomycetaceae</taxon>
        <taxon>Streptomyces</taxon>
    </lineage>
</organism>
<dbReference type="NCBIfam" id="TIGR03696">
    <property type="entry name" value="Rhs_assc_core"/>
    <property type="match status" value="1"/>
</dbReference>
<dbReference type="InterPro" id="IPR022385">
    <property type="entry name" value="Rhs_assc_core"/>
</dbReference>
<evidence type="ECO:0000256" key="2">
    <source>
        <dbReference type="SAM" id="MobiDB-lite"/>
    </source>
</evidence>
<feature type="domain" description="Teneurin-like YD-shell" evidence="5">
    <location>
        <begin position="543"/>
        <end position="638"/>
    </location>
</feature>
<feature type="region of interest" description="Disordered" evidence="2">
    <location>
        <begin position="40"/>
        <end position="60"/>
    </location>
</feature>
<accession>A0A7G1N5A2</accession>
<name>A0A7G1N5A2_9ACTN</name>
<keyword evidence="3" id="KW-0732">Signal</keyword>
<dbReference type="EMBL" id="AP023439">
    <property type="protein sequence ID" value="BCL18223.1"/>
    <property type="molecule type" value="Genomic_DNA"/>
</dbReference>
<dbReference type="InterPro" id="IPR056823">
    <property type="entry name" value="TEN-like_YD-shell"/>
</dbReference>
<dbReference type="NCBIfam" id="TIGR01643">
    <property type="entry name" value="YD_repeat_2x"/>
    <property type="match status" value="2"/>
</dbReference>
<feature type="compositionally biased region" description="Low complexity" evidence="2">
    <location>
        <begin position="847"/>
        <end position="857"/>
    </location>
</feature>
<gene>
    <name evidence="6" type="ORF">GCM10017668_00660</name>
</gene>
<dbReference type="Pfam" id="PF20148">
    <property type="entry name" value="DUF6531"/>
    <property type="match status" value="1"/>
</dbReference>
<dbReference type="InterPro" id="IPR031325">
    <property type="entry name" value="RHS_repeat"/>
</dbReference>
<evidence type="ECO:0000256" key="3">
    <source>
        <dbReference type="SAM" id="SignalP"/>
    </source>
</evidence>
<feature type="domain" description="DUF6531" evidence="4">
    <location>
        <begin position="137"/>
        <end position="207"/>
    </location>
</feature>
<dbReference type="PANTHER" id="PTHR32305:SF15">
    <property type="entry name" value="PROTEIN RHSA-RELATED"/>
    <property type="match status" value="1"/>
</dbReference>
<evidence type="ECO:0000259" key="4">
    <source>
        <dbReference type="Pfam" id="PF20148"/>
    </source>
</evidence>
<dbReference type="InterPro" id="IPR045351">
    <property type="entry name" value="DUF6531"/>
</dbReference>
<evidence type="ECO:0000256" key="1">
    <source>
        <dbReference type="ARBA" id="ARBA00022737"/>
    </source>
</evidence>
<dbReference type="Proteomes" id="UP000516373">
    <property type="component" value="Chromosome"/>
</dbReference>
<evidence type="ECO:0000259" key="5">
    <source>
        <dbReference type="Pfam" id="PF25023"/>
    </source>
</evidence>
<dbReference type="Gene3D" id="2.180.10.10">
    <property type="entry name" value="RHS repeat-associated core"/>
    <property type="match status" value="2"/>
</dbReference>
<sequence length="1123" mass="119236">MYLRINGTSRKRARTRARRGAVAASVTLALAAGVVPAMAAEPGPGKPSSAWGKDGAKAEMPPVKVGTTEAPKSIRAKAPTAEVARWLAAQKEHAHAATGDPRRAGDALAAVVPKGQGQVPWHLISDVRVTDSLVARVNYSTGNLMLAATDFQIAGVSQSLQLSRTYNSMDAPWGKVSQRWWQGYERYLQIESDKVVLYDATGGSVSFAKKADGTFTTPEGYRLDLKKTSSGEYTLTQRASGMKDTYSAVGTLVKVSDRNGGHVLVDQHDEAGEQKGFKLTESRSGRWIDLVKTDASQWQAKDNSGRTAVYDLNPAGDLAETTDTEGKATAFGYDSNRRLTKITTPEGRVTVFTYDSHNRVTSMKRATTFDGSGETGPTYLYDYSSSTPNAAGTTTVTDPVGDTTTYKYAADGEITKVTDALGRSRDRTYDANRNVATAVDAMGVGGAPGNVTTYGWDARSNPTTAKLPTGATSSLSAYQTVAGADVPGKLDTADGVSVSYSYDSAGNTTKETVSGAEGGTRSFTYNPATPTCGGFEGQRCEVKDANQNATKFSYDAKGNLSKVIPPKPLGETKYTYDSLGRTETVTDGRGLKTVYVYDNRDRITKVSSTNATVTYAYDADGNLKQRSDATGITKYDFDPLSRETVRTLQDGSQTVLTYTADGNVETYKDPSGTVRYTYSKTNRLESLTDPFGQKTGYEYNANDGRTKISYPGGTVQSITLDKANRATAIKATSPKGTLMDLAYTYTYTSGTTTKDGTKIRTRTDAATGLKRTYDYDSAGRLTFTKETKGTTTNSSWLYCYDKAGNLTSQGTAAGCPGGSTYSYNAASQITGKNGSSTNWSYDQDGNETAAAPTPETTRTGGQWSDFSQQTSITHGGTTYKGRYASTDNSERTQFGGIAFHHGPLGLASQTAGGVDTNFTREAGGTLNSFRTKDKTYYYLADSLGTIEAVVNADGEKANTYTYSPRGVTTANEKVSQPYRFASGYQDPTGLYHYQARFYDPNLGRFTQPDPSGLEANPYLYASGDPTNIIDPTGLFGWPDIGEGIGAFAGGIIGVAAVAAVCSTGVGCIVAGAVVVGVSSGSGAAIGSALLGGNNEDRSDAFMNGTLWGALGSSPAGAWLGRFL</sequence>
<reference evidence="6 7" key="1">
    <citation type="journal article" date="2014" name="Int. J. Syst. Evol. Microbiol.">
        <title>Complete genome sequence of Corynebacterium casei LMG S-19264T (=DSM 44701T), isolated from a smear-ripened cheese.</title>
        <authorList>
            <consortium name="US DOE Joint Genome Institute (JGI-PGF)"/>
            <person name="Walter F."/>
            <person name="Albersmeier A."/>
            <person name="Kalinowski J."/>
            <person name="Ruckert C."/>
        </authorList>
    </citation>
    <scope>NUCLEOTIDE SEQUENCE [LARGE SCALE GENOMIC DNA]</scope>
    <source>
        <strain evidence="6 7">JCM 4255</strain>
    </source>
</reference>
<evidence type="ECO:0000313" key="6">
    <source>
        <dbReference type="EMBL" id="BCL18223.1"/>
    </source>
</evidence>
<keyword evidence="1" id="KW-0677">Repeat</keyword>
<feature type="signal peptide" evidence="3">
    <location>
        <begin position="1"/>
        <end position="39"/>
    </location>
</feature>
<feature type="chain" id="PRO_5028800821" evidence="3">
    <location>
        <begin position="40"/>
        <end position="1123"/>
    </location>
</feature>
<feature type="region of interest" description="Disordered" evidence="2">
    <location>
        <begin position="836"/>
        <end position="884"/>
    </location>
</feature>
<dbReference type="InterPro" id="IPR006530">
    <property type="entry name" value="YD"/>
</dbReference>
<dbReference type="PANTHER" id="PTHR32305">
    <property type="match status" value="1"/>
</dbReference>
<dbReference type="AlphaFoldDB" id="A0A7G1N5A2"/>
<dbReference type="Pfam" id="PF05593">
    <property type="entry name" value="RHS_repeat"/>
    <property type="match status" value="2"/>
</dbReference>
<dbReference type="KEGG" id="stui:GCM10017668_00660"/>
<feature type="compositionally biased region" description="Polar residues" evidence="2">
    <location>
        <begin position="858"/>
        <end position="876"/>
    </location>
</feature>
<dbReference type="InterPro" id="IPR050708">
    <property type="entry name" value="T6SS_VgrG/RHS"/>
</dbReference>